<name>A0A553JTV9_SHEHA</name>
<proteinExistence type="predicted"/>
<evidence type="ECO:0008006" key="4">
    <source>
        <dbReference type="Google" id="ProtNLM"/>
    </source>
</evidence>
<accession>A0A553JTV9</accession>
<dbReference type="OrthoDB" id="6064963at2"/>
<evidence type="ECO:0000313" key="2">
    <source>
        <dbReference type="EMBL" id="TRY15886.1"/>
    </source>
</evidence>
<evidence type="ECO:0000313" key="3">
    <source>
        <dbReference type="Proteomes" id="UP000318126"/>
    </source>
</evidence>
<evidence type="ECO:0000256" key="1">
    <source>
        <dbReference type="SAM" id="SignalP"/>
    </source>
</evidence>
<reference evidence="3" key="1">
    <citation type="submission" date="2019-07" db="EMBL/GenBank/DDBJ databases">
        <title>Shewanella sp. YLB-08 draft genomic sequence.</title>
        <authorList>
            <person name="Yu L."/>
        </authorList>
    </citation>
    <scope>NUCLEOTIDE SEQUENCE [LARGE SCALE GENOMIC DNA]</scope>
    <source>
        <strain evidence="3">JCM 20706</strain>
    </source>
</reference>
<sequence length="100" mass="10690">MFKKVFFSFVAILSISGCATKTIGPTPAGENTYVISRQEGAFPSGDEPLLAEALGEGSRFCSSLGKVLKLVNTHENPGPYILGNYPKATVTFECVNKTKT</sequence>
<dbReference type="RefSeq" id="WP_143562981.1">
    <property type="nucleotide sequence ID" value="NZ_BMPL01000002.1"/>
</dbReference>
<keyword evidence="1" id="KW-0732">Signal</keyword>
<dbReference type="PROSITE" id="PS51257">
    <property type="entry name" value="PROKAR_LIPOPROTEIN"/>
    <property type="match status" value="1"/>
</dbReference>
<dbReference type="AlphaFoldDB" id="A0A553JTV9"/>
<feature type="chain" id="PRO_5021950925" description="Lipoprotein" evidence="1">
    <location>
        <begin position="20"/>
        <end position="100"/>
    </location>
</feature>
<feature type="signal peptide" evidence="1">
    <location>
        <begin position="1"/>
        <end position="19"/>
    </location>
</feature>
<comment type="caution">
    <text evidence="2">The sequence shown here is derived from an EMBL/GenBank/DDBJ whole genome shotgun (WGS) entry which is preliminary data.</text>
</comment>
<dbReference type="Proteomes" id="UP000318126">
    <property type="component" value="Unassembled WGS sequence"/>
</dbReference>
<gene>
    <name evidence="2" type="ORF">FN961_02585</name>
</gene>
<organism evidence="2 3">
    <name type="scientific">Shewanella hanedai</name>
    <name type="common">Alteromonas hanedai</name>
    <dbReference type="NCBI Taxonomy" id="25"/>
    <lineage>
        <taxon>Bacteria</taxon>
        <taxon>Pseudomonadati</taxon>
        <taxon>Pseudomonadota</taxon>
        <taxon>Gammaproteobacteria</taxon>
        <taxon>Alteromonadales</taxon>
        <taxon>Shewanellaceae</taxon>
        <taxon>Shewanella</taxon>
    </lineage>
</organism>
<dbReference type="EMBL" id="VKGK01000002">
    <property type="protein sequence ID" value="TRY15886.1"/>
    <property type="molecule type" value="Genomic_DNA"/>
</dbReference>
<protein>
    <recommendedName>
        <fullName evidence="4">Lipoprotein</fullName>
    </recommendedName>
</protein>
<keyword evidence="3" id="KW-1185">Reference proteome</keyword>